<evidence type="ECO:0000313" key="2">
    <source>
        <dbReference type="Proteomes" id="UP000548119"/>
    </source>
</evidence>
<proteinExistence type="predicted"/>
<name>A0ABR6E2C3_9HYPH</name>
<keyword evidence="2" id="KW-1185">Reference proteome</keyword>
<reference evidence="1 2" key="1">
    <citation type="submission" date="2020-08" db="EMBL/GenBank/DDBJ databases">
        <title>Genomic Encyclopedia of Type Strains, Phase IV (KMG-IV): sequencing the most valuable type-strain genomes for metagenomic binning, comparative biology and taxonomic classification.</title>
        <authorList>
            <person name="Goeker M."/>
        </authorList>
    </citation>
    <scope>NUCLEOTIDE SEQUENCE [LARGE SCALE GENOMIC DNA]</scope>
    <source>
        <strain evidence="1 2">DSM 21431</strain>
    </source>
</reference>
<gene>
    <name evidence="1" type="ORF">GGR10_000392</name>
</gene>
<dbReference type="RefSeq" id="WP_182479665.1">
    <property type="nucleotide sequence ID" value="NZ_CAWPNC010000001.1"/>
</dbReference>
<sequence length="177" mass="20167">MANQCFNRAKVGFEFRLDPCHLPQTATYFVSRTGNHMICSLNEHSVSLKVDNSSSLSRLIPVYYFKGIAARIVETLTGEKAVALELLHTDEEACIPLLVSRDLNNVLLDWRLWGKIYNLPMFMICEDKNIITIKDHSILRQFFYMTSSSSSRGKSFLLRCGNSLGLRLMVTNRIVSQ</sequence>
<comment type="caution">
    <text evidence="1">The sequence shown here is derived from an EMBL/GenBank/DDBJ whole genome shotgun (WGS) entry which is preliminary data.</text>
</comment>
<dbReference type="Proteomes" id="UP000548119">
    <property type="component" value="Unassembled WGS sequence"/>
</dbReference>
<protein>
    <submittedName>
        <fullName evidence="1">Uncharacterized protein</fullName>
    </submittedName>
</protein>
<evidence type="ECO:0000313" key="1">
    <source>
        <dbReference type="EMBL" id="MBA9082569.1"/>
    </source>
</evidence>
<dbReference type="Pfam" id="PF19596">
    <property type="entry name" value="DUF6101"/>
    <property type="match status" value="1"/>
</dbReference>
<dbReference type="InterPro" id="IPR046083">
    <property type="entry name" value="DUF6101"/>
</dbReference>
<dbReference type="EMBL" id="JACJIR010000001">
    <property type="protein sequence ID" value="MBA9082569.1"/>
    <property type="molecule type" value="Genomic_DNA"/>
</dbReference>
<organism evidence="1 2">
    <name type="scientific">Bartonella chomelii</name>
    <dbReference type="NCBI Taxonomy" id="236402"/>
    <lineage>
        <taxon>Bacteria</taxon>
        <taxon>Pseudomonadati</taxon>
        <taxon>Pseudomonadota</taxon>
        <taxon>Alphaproteobacteria</taxon>
        <taxon>Hyphomicrobiales</taxon>
        <taxon>Bartonellaceae</taxon>
        <taxon>Bartonella</taxon>
    </lineage>
</organism>
<accession>A0ABR6E2C3</accession>